<reference evidence="1 2" key="1">
    <citation type="submission" date="2021-01" db="EMBL/GenBank/DDBJ databases">
        <title>Whole genome shotgun sequence of Actinoplanes humidus NBRC 14915.</title>
        <authorList>
            <person name="Komaki H."/>
            <person name="Tamura T."/>
        </authorList>
    </citation>
    <scope>NUCLEOTIDE SEQUENCE [LARGE SCALE GENOMIC DNA]</scope>
    <source>
        <strain evidence="1 2">NBRC 14915</strain>
    </source>
</reference>
<evidence type="ECO:0000313" key="1">
    <source>
        <dbReference type="EMBL" id="GIE18004.1"/>
    </source>
</evidence>
<dbReference type="Proteomes" id="UP000603200">
    <property type="component" value="Unassembled WGS sequence"/>
</dbReference>
<protein>
    <submittedName>
        <fullName evidence="1">Uncharacterized protein</fullName>
    </submittedName>
</protein>
<keyword evidence="2" id="KW-1185">Reference proteome</keyword>
<dbReference type="RefSeq" id="WP_203835268.1">
    <property type="nucleotide sequence ID" value="NZ_BAAATV010000004.1"/>
</dbReference>
<organism evidence="1 2">
    <name type="scientific">Winogradskya humida</name>
    <dbReference type="NCBI Taxonomy" id="113566"/>
    <lineage>
        <taxon>Bacteria</taxon>
        <taxon>Bacillati</taxon>
        <taxon>Actinomycetota</taxon>
        <taxon>Actinomycetes</taxon>
        <taxon>Micromonosporales</taxon>
        <taxon>Micromonosporaceae</taxon>
        <taxon>Winogradskya</taxon>
    </lineage>
</organism>
<dbReference type="EMBL" id="BOMN01000013">
    <property type="protein sequence ID" value="GIE18004.1"/>
    <property type="molecule type" value="Genomic_DNA"/>
</dbReference>
<sequence>MTDAENFVLAGFVAGFRWVPPAKKWATGLPRAIPTVSDCLTDFLPAGPDIEAWQRPLFEPWQRSFADAAAAAGHAPPSPGTAHVLSMSVTAAQGTVLTALIEGWLGDLPHPIRLNLTRPAAAPPGAVLGFEVLGFDTGRFHSWLCHRHDTTAYDELGIRPGKSGMLTTFSDAEHVVDLLSTDQDDTTWFPALIAEHDIDRGAVETST</sequence>
<accession>A0ABQ3ZHD5</accession>
<evidence type="ECO:0000313" key="2">
    <source>
        <dbReference type="Proteomes" id="UP000603200"/>
    </source>
</evidence>
<comment type="caution">
    <text evidence="1">The sequence shown here is derived from an EMBL/GenBank/DDBJ whole genome shotgun (WGS) entry which is preliminary data.</text>
</comment>
<name>A0ABQ3ZHD5_9ACTN</name>
<gene>
    <name evidence="1" type="ORF">Ahu01nite_011060</name>
</gene>
<proteinExistence type="predicted"/>